<keyword evidence="1" id="KW-0812">Transmembrane</keyword>
<protein>
    <recommendedName>
        <fullName evidence="4">Monomethylamine permease</fullName>
    </recommendedName>
</protein>
<feature type="transmembrane region" description="Helical" evidence="1">
    <location>
        <begin position="17"/>
        <end position="41"/>
    </location>
</feature>
<keyword evidence="3" id="KW-1185">Reference proteome</keyword>
<evidence type="ECO:0000313" key="3">
    <source>
        <dbReference type="Proteomes" id="UP001185015"/>
    </source>
</evidence>
<reference evidence="2 3" key="1">
    <citation type="submission" date="2023-07" db="EMBL/GenBank/DDBJ databases">
        <title>Genomic Encyclopedia of Type Strains, Phase IV (KMG-IV): sequencing the most valuable type-strain genomes for metagenomic binning, comparative biology and taxonomic classification.</title>
        <authorList>
            <person name="Goeker M."/>
        </authorList>
    </citation>
    <scope>NUCLEOTIDE SEQUENCE [LARGE SCALE GENOMIC DNA]</scope>
    <source>
        <strain evidence="2 3">DSM 17273</strain>
    </source>
</reference>
<proteinExistence type="predicted"/>
<dbReference type="EMBL" id="JAVDQI010000004">
    <property type="protein sequence ID" value="MDR6222996.1"/>
    <property type="molecule type" value="Genomic_DNA"/>
</dbReference>
<keyword evidence="1" id="KW-1133">Transmembrane helix</keyword>
<evidence type="ECO:0008006" key="4">
    <source>
        <dbReference type="Google" id="ProtNLM"/>
    </source>
</evidence>
<accession>A0AA90Z8U7</accession>
<keyword evidence="1" id="KW-0472">Membrane</keyword>
<comment type="caution">
    <text evidence="2">The sequence shown here is derived from an EMBL/GenBank/DDBJ whole genome shotgun (WGS) entry which is preliminary data.</text>
</comment>
<dbReference type="AlphaFoldDB" id="A0AA90Z8U7"/>
<evidence type="ECO:0000256" key="1">
    <source>
        <dbReference type="SAM" id="Phobius"/>
    </source>
</evidence>
<evidence type="ECO:0000313" key="2">
    <source>
        <dbReference type="EMBL" id="MDR6222996.1"/>
    </source>
</evidence>
<name>A0AA90Z8U7_9EURY</name>
<gene>
    <name evidence="2" type="ORF">J2750_001456</name>
</gene>
<sequence length="89" mass="10403">MADEALYNNKLKQDAGVILLVLGLLYFSETFIVYRIVSVIWRSGEVPEITTILPFYIIFIVLLLGIETIGCIRVYKSIKEHMYDFKYYD</sequence>
<feature type="transmembrane region" description="Helical" evidence="1">
    <location>
        <begin position="53"/>
        <end position="75"/>
    </location>
</feature>
<dbReference type="RefSeq" id="WP_270096639.1">
    <property type="nucleotide sequence ID" value="NZ_JAQFFK010000003.1"/>
</dbReference>
<organism evidence="2 3">
    <name type="scientific">Methanococcoides alaskense</name>
    <dbReference type="NCBI Taxonomy" id="325778"/>
    <lineage>
        <taxon>Archaea</taxon>
        <taxon>Methanobacteriati</taxon>
        <taxon>Methanobacteriota</taxon>
        <taxon>Stenosarchaea group</taxon>
        <taxon>Methanomicrobia</taxon>
        <taxon>Methanosarcinales</taxon>
        <taxon>Methanosarcinaceae</taxon>
        <taxon>Methanococcoides</taxon>
    </lineage>
</organism>
<dbReference type="Proteomes" id="UP001185015">
    <property type="component" value="Unassembled WGS sequence"/>
</dbReference>